<dbReference type="PANTHER" id="PTHR33096:SF1">
    <property type="entry name" value="CXC1-LIKE CYSTEINE CLUSTER ASSOCIATED WITH KDZ TRANSPOSASES DOMAIN-CONTAINING PROTEIN"/>
    <property type="match status" value="1"/>
</dbReference>
<evidence type="ECO:0000313" key="4">
    <source>
        <dbReference type="Proteomes" id="UP000247702"/>
    </source>
</evidence>
<sequence>MSENSQPSFNKKSKGPIKYRPYSVSNNKRNSGKTIVNKYAKGKAKFDSESANESNKSSEFNDTIDNEYMEIDENVDCYLPLFHEKKQKYLNDQISLTKNWESISETIFKGIIKSQGFFEKSPCIKCKKEAFLKCLDCGPNVYFCNECDRFFHDVINIFHRRIIKNNQVTPIKITRLPQICLEKECKHEIIKVLCVDIKEKYNIELSICNGLIESLIYNKLFPSSPIRPTIVFTFDLLDFYKQLLCEAQNIYFSFISAFQHYIDIKSKINEEVSKLYQETKFSFNCPACSQPQEDNAKLIIAFDGNFQLRRLKSAGNNISNRLVINDYIKTFDEYQDWVKQNYNSINNNQIFNKNKNNITFCESNFKAADQYNSYHKSKSLDDTGLFGCTCRHGIPIKFINLRNIGERYSLAECLISELNNLFPKNSQSFIILYDIACSLHTHVMNNSSSIHSLKSKLNWGVSIFHAYAHSIKCQLKYHPRVQKDIGLTDGESLERIWSYLGNILFNKFKNAKKFEIEVTNKLLVLKEQHNVTEEIIKNFIKKQDEHIYVFKKHLLKDKIYFSYLMDIQKLNNKFIKCKNDKEKEVINKKKLKLLKKINQYESELNILENERWNPMDIKYIQYLNNYAYNQIENIIDKIRILRNEYLFKSGYLFDHNHKGHKTAIKVKNSISDIIKKIDIQIILYSEMRLLLSYEILHNYPELSINHILDHKSDLWKILDLNTEDNCGISRIILYNAIQNYNNLNRAKEEQNMIPQELSRLLTYWNTIKINIENKLNEFNDEHTLLMNGFMYNLKHILFKVNNIIENCNSIKIQIENMQNNFYQDENNLTNENTYIFINESEEIELLEGKLSNNNITELDEDNENETNIKQKYKSNIIDKFDEFNLSSSDSEVNDI</sequence>
<reference evidence="3 4" key="1">
    <citation type="submission" date="2017-11" db="EMBL/GenBank/DDBJ databases">
        <title>The genome of Rhizophagus clarus HR1 reveals common genetic basis of auxotrophy among arbuscular mycorrhizal fungi.</title>
        <authorList>
            <person name="Kobayashi Y."/>
        </authorList>
    </citation>
    <scope>NUCLEOTIDE SEQUENCE [LARGE SCALE GENOMIC DNA]</scope>
    <source>
        <strain evidence="3 4">HR1</strain>
    </source>
</reference>
<protein>
    <submittedName>
        <fullName evidence="3">Uncharacterized protein</fullName>
    </submittedName>
</protein>
<feature type="compositionally biased region" description="Polar residues" evidence="2">
    <location>
        <begin position="1"/>
        <end position="10"/>
    </location>
</feature>
<dbReference type="Pfam" id="PF18758">
    <property type="entry name" value="KDZ"/>
    <property type="match status" value="1"/>
</dbReference>
<gene>
    <name evidence="3" type="ORF">RclHR1_14040003</name>
</gene>
<comment type="caution">
    <text evidence="3">The sequence shown here is derived from an EMBL/GenBank/DDBJ whole genome shotgun (WGS) entry which is preliminary data.</text>
</comment>
<feature type="region of interest" description="Disordered" evidence="2">
    <location>
        <begin position="1"/>
        <end position="33"/>
    </location>
</feature>
<dbReference type="Proteomes" id="UP000247702">
    <property type="component" value="Unassembled WGS sequence"/>
</dbReference>
<evidence type="ECO:0000313" key="3">
    <source>
        <dbReference type="EMBL" id="GBB87582.1"/>
    </source>
</evidence>
<keyword evidence="1" id="KW-0175">Coiled coil</keyword>
<dbReference type="AlphaFoldDB" id="A0A2Z6QG31"/>
<keyword evidence="4" id="KW-1185">Reference proteome</keyword>
<evidence type="ECO:0000256" key="2">
    <source>
        <dbReference type="SAM" id="MobiDB-lite"/>
    </source>
</evidence>
<feature type="coiled-coil region" evidence="1">
    <location>
        <begin position="583"/>
        <end position="610"/>
    </location>
</feature>
<evidence type="ECO:0000256" key="1">
    <source>
        <dbReference type="SAM" id="Coils"/>
    </source>
</evidence>
<feature type="compositionally biased region" description="Polar residues" evidence="2">
    <location>
        <begin position="23"/>
        <end position="33"/>
    </location>
</feature>
<accession>A0A2Z6QG31</accession>
<dbReference type="PANTHER" id="PTHR33096">
    <property type="entry name" value="CXC2 DOMAIN-CONTAINING PROTEIN"/>
    <property type="match status" value="1"/>
</dbReference>
<organism evidence="3 4">
    <name type="scientific">Rhizophagus clarus</name>
    <dbReference type="NCBI Taxonomy" id="94130"/>
    <lineage>
        <taxon>Eukaryota</taxon>
        <taxon>Fungi</taxon>
        <taxon>Fungi incertae sedis</taxon>
        <taxon>Mucoromycota</taxon>
        <taxon>Glomeromycotina</taxon>
        <taxon>Glomeromycetes</taxon>
        <taxon>Glomerales</taxon>
        <taxon>Glomeraceae</taxon>
        <taxon>Rhizophagus</taxon>
    </lineage>
</organism>
<dbReference type="EMBL" id="BEXD01000452">
    <property type="protein sequence ID" value="GBB87582.1"/>
    <property type="molecule type" value="Genomic_DNA"/>
</dbReference>
<dbReference type="InterPro" id="IPR040521">
    <property type="entry name" value="KDZ"/>
</dbReference>
<name>A0A2Z6QG31_9GLOM</name>
<proteinExistence type="predicted"/>